<evidence type="ECO:0000256" key="4">
    <source>
        <dbReference type="ARBA" id="ARBA00023163"/>
    </source>
</evidence>
<dbReference type="Pfam" id="PF00126">
    <property type="entry name" value="HTH_1"/>
    <property type="match status" value="1"/>
</dbReference>
<evidence type="ECO:0000256" key="2">
    <source>
        <dbReference type="ARBA" id="ARBA00023015"/>
    </source>
</evidence>
<dbReference type="PANTHER" id="PTHR30346">
    <property type="entry name" value="TRANSCRIPTIONAL DUAL REGULATOR HCAR-RELATED"/>
    <property type="match status" value="1"/>
</dbReference>
<dbReference type="InterPro" id="IPR036388">
    <property type="entry name" value="WH-like_DNA-bd_sf"/>
</dbReference>
<keyword evidence="8" id="KW-1185">Reference proteome</keyword>
<dbReference type="EMBL" id="JBHUCO010000013">
    <property type="protein sequence ID" value="MFD1518568.1"/>
    <property type="molecule type" value="Genomic_DNA"/>
</dbReference>
<dbReference type="PANTHER" id="PTHR30346:SF29">
    <property type="entry name" value="LYSR SUBSTRATE-BINDING"/>
    <property type="match status" value="1"/>
</dbReference>
<dbReference type="InterPro" id="IPR000847">
    <property type="entry name" value="LysR_HTH_N"/>
</dbReference>
<dbReference type="InterPro" id="IPR036390">
    <property type="entry name" value="WH_DNA-bd_sf"/>
</dbReference>
<comment type="similarity">
    <text evidence="1">Belongs to the LysR transcriptional regulatory family.</text>
</comment>
<evidence type="ECO:0000256" key="1">
    <source>
        <dbReference type="ARBA" id="ARBA00009437"/>
    </source>
</evidence>
<name>A0ABW4EUL1_9PSEU</name>
<organism evidence="7 8">
    <name type="scientific">Pseudonocardia yunnanensis</name>
    <dbReference type="NCBI Taxonomy" id="58107"/>
    <lineage>
        <taxon>Bacteria</taxon>
        <taxon>Bacillati</taxon>
        <taxon>Actinomycetota</taxon>
        <taxon>Actinomycetes</taxon>
        <taxon>Pseudonocardiales</taxon>
        <taxon>Pseudonocardiaceae</taxon>
        <taxon>Pseudonocardia</taxon>
    </lineage>
</organism>
<feature type="region of interest" description="Disordered" evidence="5">
    <location>
        <begin position="307"/>
        <end position="332"/>
    </location>
</feature>
<dbReference type="SUPFAM" id="SSF46785">
    <property type="entry name" value="Winged helix' DNA-binding domain"/>
    <property type="match status" value="1"/>
</dbReference>
<evidence type="ECO:0000256" key="3">
    <source>
        <dbReference type="ARBA" id="ARBA00023125"/>
    </source>
</evidence>
<dbReference type="RefSeq" id="WP_344729566.1">
    <property type="nucleotide sequence ID" value="NZ_BAAAUS010000063.1"/>
</dbReference>
<dbReference type="Gene3D" id="1.10.10.10">
    <property type="entry name" value="Winged helix-like DNA-binding domain superfamily/Winged helix DNA-binding domain"/>
    <property type="match status" value="1"/>
</dbReference>
<dbReference type="SUPFAM" id="SSF53850">
    <property type="entry name" value="Periplasmic binding protein-like II"/>
    <property type="match status" value="1"/>
</dbReference>
<reference evidence="8" key="1">
    <citation type="journal article" date="2019" name="Int. J. Syst. Evol. Microbiol.">
        <title>The Global Catalogue of Microorganisms (GCM) 10K type strain sequencing project: providing services to taxonomists for standard genome sequencing and annotation.</title>
        <authorList>
            <consortium name="The Broad Institute Genomics Platform"/>
            <consortium name="The Broad Institute Genome Sequencing Center for Infectious Disease"/>
            <person name="Wu L."/>
            <person name="Ma J."/>
        </authorList>
    </citation>
    <scope>NUCLEOTIDE SEQUENCE [LARGE SCALE GENOMIC DNA]</scope>
    <source>
        <strain evidence="8">CCM 7043</strain>
    </source>
</reference>
<proteinExistence type="inferred from homology"/>
<keyword evidence="4" id="KW-0804">Transcription</keyword>
<accession>A0ABW4EUL1</accession>
<evidence type="ECO:0000259" key="6">
    <source>
        <dbReference type="PROSITE" id="PS50931"/>
    </source>
</evidence>
<dbReference type="PROSITE" id="PS50931">
    <property type="entry name" value="HTH_LYSR"/>
    <property type="match status" value="1"/>
</dbReference>
<evidence type="ECO:0000313" key="8">
    <source>
        <dbReference type="Proteomes" id="UP001597114"/>
    </source>
</evidence>
<dbReference type="Proteomes" id="UP001597114">
    <property type="component" value="Unassembled WGS sequence"/>
</dbReference>
<feature type="domain" description="HTH lysR-type" evidence="6">
    <location>
        <begin position="1"/>
        <end position="63"/>
    </location>
</feature>
<sequence>MDLGDVSLVALRVFREVAERRTLTAAAEALGFTQSGVSRQIASLERAARTRLLERRHDGVRLTAAGHVVLRRAATVLDEIDAASRELAGMPAEAGTVRLGWYSSAGALLVPRALAALRRTHPAITVTTQEGSTPALIRALRAGRIDLAVVASLPPFRPPDAESPRLEFEVLAERSLRLAVPAIHPLAGADSVDVADLRGQRWIASPSTREQERLGVWPGLDERPEIAHTATDWLAKLSLVAAGCGLTTLPASLVPAVPPGVRVLAVRGGPHEQRRILLARLPQPPAEPAVRLADALRAAVHDVGAPAGAPWPEPLPLRRGTRAVPLGPRRSR</sequence>
<evidence type="ECO:0000313" key="7">
    <source>
        <dbReference type="EMBL" id="MFD1518568.1"/>
    </source>
</evidence>
<dbReference type="Gene3D" id="3.40.190.10">
    <property type="entry name" value="Periplasmic binding protein-like II"/>
    <property type="match status" value="2"/>
</dbReference>
<gene>
    <name evidence="7" type="ORF">ACFSJD_13800</name>
</gene>
<protein>
    <submittedName>
        <fullName evidence="7">LysR family transcriptional regulator</fullName>
    </submittedName>
</protein>
<dbReference type="Pfam" id="PF03466">
    <property type="entry name" value="LysR_substrate"/>
    <property type="match status" value="1"/>
</dbReference>
<keyword evidence="2" id="KW-0805">Transcription regulation</keyword>
<comment type="caution">
    <text evidence="7">The sequence shown here is derived from an EMBL/GenBank/DDBJ whole genome shotgun (WGS) entry which is preliminary data.</text>
</comment>
<keyword evidence="3" id="KW-0238">DNA-binding</keyword>
<evidence type="ECO:0000256" key="5">
    <source>
        <dbReference type="SAM" id="MobiDB-lite"/>
    </source>
</evidence>
<dbReference type="InterPro" id="IPR005119">
    <property type="entry name" value="LysR_subst-bd"/>
</dbReference>